<dbReference type="EMBL" id="LR796509">
    <property type="protein sequence ID" value="CAB4148537.1"/>
    <property type="molecule type" value="Genomic_DNA"/>
</dbReference>
<gene>
    <name evidence="1" type="ORF">UFOVP534_10</name>
</gene>
<reference evidence="1" key="1">
    <citation type="submission" date="2020-04" db="EMBL/GenBank/DDBJ databases">
        <authorList>
            <person name="Chiriac C."/>
            <person name="Salcher M."/>
            <person name="Ghai R."/>
            <person name="Kavagutti S V."/>
        </authorList>
    </citation>
    <scope>NUCLEOTIDE SEQUENCE</scope>
</reference>
<evidence type="ECO:0000313" key="1">
    <source>
        <dbReference type="EMBL" id="CAB4148537.1"/>
    </source>
</evidence>
<proteinExistence type="predicted"/>
<name>A0A6J5MRU2_9CAUD</name>
<accession>A0A6J5MRU2</accession>
<protein>
    <submittedName>
        <fullName evidence="1">Uncharacterized protein</fullName>
    </submittedName>
</protein>
<sequence length="111" mass="12611">MTTYKITRNVFNEFSSMIQSCANIPEEDNEFDGLFTALDNSDFLKGYYIVELNEAQVKQLIHFSHKQIQYLAGTTIPELNYDGNYKEAGACRYTIKGLQKLIASLDEKAVA</sequence>
<organism evidence="1">
    <name type="scientific">uncultured Caudovirales phage</name>
    <dbReference type="NCBI Taxonomy" id="2100421"/>
    <lineage>
        <taxon>Viruses</taxon>
        <taxon>Duplodnaviria</taxon>
        <taxon>Heunggongvirae</taxon>
        <taxon>Uroviricota</taxon>
        <taxon>Caudoviricetes</taxon>
        <taxon>Peduoviridae</taxon>
        <taxon>Maltschvirus</taxon>
        <taxon>Maltschvirus maltsch</taxon>
    </lineage>
</organism>